<keyword evidence="3" id="KW-1185">Reference proteome</keyword>
<dbReference type="Proteomes" id="UP000501128">
    <property type="component" value="Plasmid unnamed1"/>
</dbReference>
<evidence type="ECO:0000256" key="1">
    <source>
        <dbReference type="SAM" id="MobiDB-lite"/>
    </source>
</evidence>
<feature type="compositionally biased region" description="Basic and acidic residues" evidence="1">
    <location>
        <begin position="155"/>
        <end position="187"/>
    </location>
</feature>
<sequence>MNKGLRATIGTHDISGGFVNLSNPHNNIGTGVADAIEIIKEYNSMLRDISEVGRLVELTNLKNYLEQRLPSGQEAQLYVSDFQVGKGFNEVRVIAVNQYSIVNDDKVTLQRPMIIKLIGKADNFSTHQSIRARPTSISMSNEVNSFNSPQQQKTNSREDGIRIEPRRIDHMGKAERDFYEHPDRRIA</sequence>
<proteinExistence type="predicted"/>
<evidence type="ECO:0000313" key="3">
    <source>
        <dbReference type="Proteomes" id="UP000501128"/>
    </source>
</evidence>
<protein>
    <submittedName>
        <fullName evidence="2">Uncharacterized protein</fullName>
    </submittedName>
</protein>
<gene>
    <name evidence="2" type="ORF">HH216_24465</name>
</gene>
<keyword evidence="2" id="KW-0614">Plasmid</keyword>
<geneLocation type="plasmid" evidence="2 3">
    <name>unnamed1</name>
</geneLocation>
<dbReference type="AlphaFoldDB" id="A0A7L5DY17"/>
<dbReference type="EMBL" id="CP051678">
    <property type="protein sequence ID" value="QJD81528.1"/>
    <property type="molecule type" value="Genomic_DNA"/>
</dbReference>
<organism evidence="2 3">
    <name type="scientific">Spirosoma rhododendri</name>
    <dbReference type="NCBI Taxonomy" id="2728024"/>
    <lineage>
        <taxon>Bacteria</taxon>
        <taxon>Pseudomonadati</taxon>
        <taxon>Bacteroidota</taxon>
        <taxon>Cytophagia</taxon>
        <taxon>Cytophagales</taxon>
        <taxon>Cytophagaceae</taxon>
        <taxon>Spirosoma</taxon>
    </lineage>
</organism>
<dbReference type="RefSeq" id="WP_169553546.1">
    <property type="nucleotide sequence ID" value="NZ_CP051678.1"/>
</dbReference>
<accession>A0A7L5DY17</accession>
<name>A0A7L5DY17_9BACT</name>
<reference evidence="2 3" key="1">
    <citation type="submission" date="2020-04" db="EMBL/GenBank/DDBJ databases">
        <title>Genome sequencing of novel species.</title>
        <authorList>
            <person name="Heo J."/>
            <person name="Kim S.-J."/>
            <person name="Kim J.-S."/>
            <person name="Hong S.-B."/>
            <person name="Kwon S.-W."/>
        </authorList>
    </citation>
    <scope>NUCLEOTIDE SEQUENCE [LARGE SCALE GENOMIC DNA]</scope>
    <source>
        <strain evidence="2 3">CJU-R4</strain>
        <plasmid evidence="2 3">unnamed1</plasmid>
    </source>
</reference>
<evidence type="ECO:0000313" key="2">
    <source>
        <dbReference type="EMBL" id="QJD81528.1"/>
    </source>
</evidence>
<feature type="region of interest" description="Disordered" evidence="1">
    <location>
        <begin position="133"/>
        <end position="187"/>
    </location>
</feature>
<dbReference type="KEGG" id="srho:HH216_24465"/>
<feature type="compositionally biased region" description="Polar residues" evidence="1">
    <location>
        <begin position="133"/>
        <end position="154"/>
    </location>
</feature>